<keyword evidence="7" id="KW-0436">Ligase</keyword>
<dbReference type="Gene3D" id="2.40.50.140">
    <property type="entry name" value="Nucleic acid-binding proteins"/>
    <property type="match status" value="1"/>
</dbReference>
<dbReference type="OrthoDB" id="21243at2759"/>
<dbReference type="InterPro" id="IPR018149">
    <property type="entry name" value="Lys-tRNA-synth_II_C"/>
</dbReference>
<dbReference type="AlphaFoldDB" id="A0A1X6NK01"/>
<dbReference type="GO" id="GO:0004824">
    <property type="term" value="F:lysine-tRNA ligase activity"/>
    <property type="evidence" value="ECO:0007669"/>
    <property type="project" value="UniProtKB-EC"/>
</dbReference>
<dbReference type="InterPro" id="IPR006195">
    <property type="entry name" value="aa-tRNA-synth_II"/>
</dbReference>
<evidence type="ECO:0000313" key="16">
    <source>
        <dbReference type="EMBL" id="OSX68870.1"/>
    </source>
</evidence>
<dbReference type="InterPro" id="IPR045864">
    <property type="entry name" value="aa-tRNA-synth_II/BPL/LPL"/>
</dbReference>
<dbReference type="GO" id="GO:0005524">
    <property type="term" value="F:ATP binding"/>
    <property type="evidence" value="ECO:0007669"/>
    <property type="project" value="UniProtKB-KW"/>
</dbReference>
<evidence type="ECO:0000313" key="17">
    <source>
        <dbReference type="Proteomes" id="UP000218209"/>
    </source>
</evidence>
<dbReference type="CDD" id="cd00775">
    <property type="entry name" value="LysRS_core"/>
    <property type="match status" value="1"/>
</dbReference>
<dbReference type="Gene3D" id="3.30.930.10">
    <property type="entry name" value="Bira Bifunctional Protein, Domain 2"/>
    <property type="match status" value="1"/>
</dbReference>
<evidence type="ECO:0000256" key="4">
    <source>
        <dbReference type="ARBA" id="ARBA00013166"/>
    </source>
</evidence>
<comment type="catalytic activity">
    <reaction evidence="14">
        <text>tRNA(Lys) + L-lysine + ATP = L-lysyl-tRNA(Lys) + AMP + diphosphate</text>
        <dbReference type="Rhea" id="RHEA:20792"/>
        <dbReference type="Rhea" id="RHEA-COMP:9696"/>
        <dbReference type="Rhea" id="RHEA-COMP:9697"/>
        <dbReference type="ChEBI" id="CHEBI:30616"/>
        <dbReference type="ChEBI" id="CHEBI:32551"/>
        <dbReference type="ChEBI" id="CHEBI:33019"/>
        <dbReference type="ChEBI" id="CHEBI:78442"/>
        <dbReference type="ChEBI" id="CHEBI:78529"/>
        <dbReference type="ChEBI" id="CHEBI:456215"/>
        <dbReference type="EC" id="6.1.1.6"/>
    </reaction>
</comment>
<keyword evidence="12" id="KW-0030">Aminoacyl-tRNA synthetase</keyword>
<evidence type="ECO:0000256" key="6">
    <source>
        <dbReference type="ARBA" id="ARBA00022528"/>
    </source>
</evidence>
<dbReference type="GO" id="GO:0005829">
    <property type="term" value="C:cytosol"/>
    <property type="evidence" value="ECO:0007669"/>
    <property type="project" value="TreeGrafter"/>
</dbReference>
<keyword evidence="17" id="KW-1185">Reference proteome</keyword>
<evidence type="ECO:0000256" key="13">
    <source>
        <dbReference type="ARBA" id="ARBA00030563"/>
    </source>
</evidence>
<dbReference type="SUPFAM" id="SSF50249">
    <property type="entry name" value="Nucleic acid-binding proteins"/>
    <property type="match status" value="1"/>
</dbReference>
<evidence type="ECO:0000256" key="12">
    <source>
        <dbReference type="ARBA" id="ARBA00023146"/>
    </source>
</evidence>
<dbReference type="GO" id="GO:0009507">
    <property type="term" value="C:chloroplast"/>
    <property type="evidence" value="ECO:0007669"/>
    <property type="project" value="UniProtKB-SubCell"/>
</dbReference>
<dbReference type="PRINTS" id="PR00982">
    <property type="entry name" value="TRNASYNTHLYS"/>
</dbReference>
<dbReference type="HAMAP" id="MF_00252">
    <property type="entry name" value="Lys_tRNA_synth_class2"/>
    <property type="match status" value="1"/>
</dbReference>
<dbReference type="PROSITE" id="PS50862">
    <property type="entry name" value="AA_TRNA_LIGASE_II"/>
    <property type="match status" value="1"/>
</dbReference>
<keyword evidence="5" id="KW-0963">Cytoplasm</keyword>
<evidence type="ECO:0000256" key="10">
    <source>
        <dbReference type="ARBA" id="ARBA00022840"/>
    </source>
</evidence>
<feature type="non-terminal residue" evidence="16">
    <location>
        <position position="473"/>
    </location>
</feature>
<proteinExistence type="inferred from homology"/>
<dbReference type="PIRSF" id="PIRSF039101">
    <property type="entry name" value="LysRS2"/>
    <property type="match status" value="1"/>
</dbReference>
<dbReference type="EMBL" id="KV920004">
    <property type="protein sequence ID" value="OSX68870.1"/>
    <property type="molecule type" value="Genomic_DNA"/>
</dbReference>
<evidence type="ECO:0000256" key="9">
    <source>
        <dbReference type="ARBA" id="ARBA00022741"/>
    </source>
</evidence>
<evidence type="ECO:0000256" key="8">
    <source>
        <dbReference type="ARBA" id="ARBA00022640"/>
    </source>
</evidence>
<dbReference type="PANTHER" id="PTHR42918">
    <property type="entry name" value="LYSYL-TRNA SYNTHETASE"/>
    <property type="match status" value="1"/>
</dbReference>
<gene>
    <name evidence="16" type="ORF">BU14_2147s0001</name>
</gene>
<evidence type="ECO:0000256" key="2">
    <source>
        <dbReference type="ARBA" id="ARBA00004496"/>
    </source>
</evidence>
<dbReference type="InterPro" id="IPR044136">
    <property type="entry name" value="Lys-tRNA-ligase_II_N"/>
</dbReference>
<dbReference type="NCBIfam" id="TIGR00499">
    <property type="entry name" value="lysS_bact"/>
    <property type="match status" value="1"/>
</dbReference>
<comment type="similarity">
    <text evidence="3">Belongs to the class-II aminoacyl-tRNA synthetase family.</text>
</comment>
<dbReference type="PANTHER" id="PTHR42918:SF9">
    <property type="entry name" value="LYSINE--TRNA LIGASE"/>
    <property type="match status" value="1"/>
</dbReference>
<keyword evidence="10" id="KW-0067">ATP-binding</keyword>
<evidence type="ECO:0000256" key="11">
    <source>
        <dbReference type="ARBA" id="ARBA00022917"/>
    </source>
</evidence>
<evidence type="ECO:0000256" key="7">
    <source>
        <dbReference type="ARBA" id="ARBA00022598"/>
    </source>
</evidence>
<comment type="subcellular location">
    <subcellularLocation>
        <location evidence="2">Cytoplasm</location>
    </subcellularLocation>
    <subcellularLocation>
        <location evidence="1">Plastid</location>
        <location evidence="1">Chloroplast</location>
    </subcellularLocation>
</comment>
<dbReference type="NCBIfam" id="NF001756">
    <property type="entry name" value="PRK00484.1"/>
    <property type="match status" value="1"/>
</dbReference>
<dbReference type="Pfam" id="PF00152">
    <property type="entry name" value="tRNA-synt_2"/>
    <property type="match status" value="1"/>
</dbReference>
<keyword evidence="8" id="KW-0934">Plastid</keyword>
<dbReference type="GO" id="GO:0006430">
    <property type="term" value="P:lysyl-tRNA aminoacylation"/>
    <property type="evidence" value="ECO:0007669"/>
    <property type="project" value="InterPro"/>
</dbReference>
<keyword evidence="11" id="KW-0648">Protein biosynthesis</keyword>
<dbReference type="SUPFAM" id="SSF55681">
    <property type="entry name" value="Class II aaRS and biotin synthetases"/>
    <property type="match status" value="1"/>
</dbReference>
<name>A0A1X6NK01_PORUM</name>
<dbReference type="GO" id="GO:0000049">
    <property type="term" value="F:tRNA binding"/>
    <property type="evidence" value="ECO:0007669"/>
    <property type="project" value="TreeGrafter"/>
</dbReference>
<reference evidence="16 17" key="1">
    <citation type="submission" date="2017-03" db="EMBL/GenBank/DDBJ databases">
        <title>WGS assembly of Porphyra umbilicalis.</title>
        <authorList>
            <person name="Brawley S.H."/>
            <person name="Blouin N.A."/>
            <person name="Ficko-Blean E."/>
            <person name="Wheeler G.L."/>
            <person name="Lohr M."/>
            <person name="Goodson H.V."/>
            <person name="Jenkins J.W."/>
            <person name="Blaby-Haas C.E."/>
            <person name="Helliwell K.E."/>
            <person name="Chan C."/>
            <person name="Marriage T."/>
            <person name="Bhattacharya D."/>
            <person name="Klein A.S."/>
            <person name="Badis Y."/>
            <person name="Brodie J."/>
            <person name="Cao Y."/>
            <person name="Collen J."/>
            <person name="Dittami S.M."/>
            <person name="Gachon C.M."/>
            <person name="Green B.R."/>
            <person name="Karpowicz S."/>
            <person name="Kim J.W."/>
            <person name="Kudahl U."/>
            <person name="Lin S."/>
            <person name="Michel G."/>
            <person name="Mittag M."/>
            <person name="Olson B.J."/>
            <person name="Pangilinan J."/>
            <person name="Peng Y."/>
            <person name="Qiu H."/>
            <person name="Shu S."/>
            <person name="Singer J.T."/>
            <person name="Smith A.G."/>
            <person name="Sprecher B.N."/>
            <person name="Wagner V."/>
            <person name="Wang W."/>
            <person name="Wang Z.-Y."/>
            <person name="Yan J."/>
            <person name="Yarish C."/>
            <person name="Zoeuner-Riek S."/>
            <person name="Zhuang Y."/>
            <person name="Zou Y."/>
            <person name="Lindquist E.A."/>
            <person name="Grimwood J."/>
            <person name="Barry K."/>
            <person name="Rokhsar D.S."/>
            <person name="Schmutz J."/>
            <person name="Stiller J.W."/>
            <person name="Grossman A.R."/>
            <person name="Prochnik S.E."/>
        </authorList>
    </citation>
    <scope>NUCLEOTIDE SEQUENCE [LARGE SCALE GENOMIC DNA]</scope>
    <source>
        <strain evidence="16">4086291</strain>
    </source>
</reference>
<evidence type="ECO:0000256" key="5">
    <source>
        <dbReference type="ARBA" id="ARBA00022490"/>
    </source>
</evidence>
<accession>A0A1X6NK01</accession>
<evidence type="ECO:0000259" key="15">
    <source>
        <dbReference type="PROSITE" id="PS50862"/>
    </source>
</evidence>
<keyword evidence="9" id="KW-0547">Nucleotide-binding</keyword>
<organism evidence="16 17">
    <name type="scientific">Porphyra umbilicalis</name>
    <name type="common">Purple laver</name>
    <name type="synonym">Red alga</name>
    <dbReference type="NCBI Taxonomy" id="2786"/>
    <lineage>
        <taxon>Eukaryota</taxon>
        <taxon>Rhodophyta</taxon>
        <taxon>Bangiophyceae</taxon>
        <taxon>Bangiales</taxon>
        <taxon>Bangiaceae</taxon>
        <taxon>Porphyra</taxon>
    </lineage>
</organism>
<dbReference type="InterPro" id="IPR034762">
    <property type="entry name" value="Lys-tRNA-ligase_II_bac/euk"/>
</dbReference>
<dbReference type="InterPro" id="IPR004364">
    <property type="entry name" value="Aa-tRNA-synt_II"/>
</dbReference>
<dbReference type="InterPro" id="IPR012340">
    <property type="entry name" value="NA-bd_OB-fold"/>
</dbReference>
<dbReference type="FunFam" id="3.30.930.10:FF:000238">
    <property type="entry name" value="Lysine--tRNA ligase"/>
    <property type="match status" value="1"/>
</dbReference>
<dbReference type="CDD" id="cd04322">
    <property type="entry name" value="LysRS_N"/>
    <property type="match status" value="1"/>
</dbReference>
<sequence length="473" mass="51679">MDPSQYLASRKRAVAAAAAAGRVLYPHKFTATTTLPEMIGAYGGLAKGERRDGDTLRRGDLIGVTGVPGKTRNGELSIFPGTLTLLSPCLHMLPSARFPLKDSETRYRQRYVDLILSQRSRSTFVTRSRVIAGLRRFMDDAGFLEVETPMMTSVPGGATAKPFITHHNDLNVRMYMRVAPELYLKQLVVGGLDRVYEIGRNFRNEGVDLTHNPEFTACEFYAAYWDYNDLMSFTERLLDTLVRSVTGGSPKIVYHPDGEWVVDPATGERTPGRAVEIDFTPPYPRLSMVSTLEGKLGVTLPADLGSAEAVAALDALCVKHGVECAPPRTAARLLDKLVGDLIEVDCVQPTFLCDHPVLMSPLAKGHRSRPGLTERFELFVNGRELANAYTELNDPAVQRSRFRLAAADGDAGDEEAMVHDEAFCTALEYGLPPTAGWGLGIDRLIMLLTDHISIKEVLLFPALKPAGSGSGAA</sequence>
<dbReference type="EC" id="6.1.1.6" evidence="4"/>
<evidence type="ECO:0000256" key="3">
    <source>
        <dbReference type="ARBA" id="ARBA00008226"/>
    </source>
</evidence>
<protein>
    <recommendedName>
        <fullName evidence="4">lysine--tRNA ligase</fullName>
        <ecNumber evidence="4">6.1.1.6</ecNumber>
    </recommendedName>
    <alternativeName>
        <fullName evidence="13">Lysyl-tRNA synthetase</fullName>
    </alternativeName>
</protein>
<feature type="domain" description="Aminoacyl-transfer RNA synthetases class-II family profile" evidence="15">
    <location>
        <begin position="124"/>
        <end position="465"/>
    </location>
</feature>
<keyword evidence="6" id="KW-0150">Chloroplast</keyword>
<evidence type="ECO:0000256" key="1">
    <source>
        <dbReference type="ARBA" id="ARBA00004229"/>
    </source>
</evidence>
<evidence type="ECO:0000256" key="14">
    <source>
        <dbReference type="ARBA" id="ARBA00048573"/>
    </source>
</evidence>
<dbReference type="InterPro" id="IPR002313">
    <property type="entry name" value="Lys-tRNA-ligase_II"/>
</dbReference>
<dbReference type="Proteomes" id="UP000218209">
    <property type="component" value="Unassembled WGS sequence"/>
</dbReference>